<sequence>MHTTRPPSLVSSHAITYSHTHITDWFSDATFYRGIRLQKSNLQIACSIMHTEMLNCERHAFSKKI</sequence>
<dbReference type="EMBL" id="CM000833">
    <property type="protein sequence ID" value="EET04408.1"/>
    <property type="molecule type" value="Genomic_DNA"/>
</dbReference>
<dbReference type="HOGENOM" id="CLU_3005379_0_0_4"/>
<reference evidence="1" key="1">
    <citation type="submission" date="2009-05" db="EMBL/GenBank/DDBJ databases">
        <authorList>
            <person name="Harkins D.M."/>
            <person name="DeShazer D."/>
            <person name="Woods D.E."/>
            <person name="Brinkac L.M."/>
            <person name="Brown K.A."/>
            <person name="Hung G.C."/>
            <person name="Tuanyok A."/>
            <person name="Zhang B."/>
            <person name="Nierman W.C."/>
        </authorList>
    </citation>
    <scope>NUCLEOTIDE SEQUENCE [LARGE SCALE GENOMIC DNA]</scope>
    <source>
        <strain evidence="1">1710a</strain>
    </source>
</reference>
<protein>
    <submittedName>
        <fullName evidence="1">Uncharacterized protein</fullName>
    </submittedName>
</protein>
<dbReference type="RefSeq" id="WP_004529227.1">
    <property type="nucleotide sequence ID" value="NZ_CM000833.1"/>
</dbReference>
<dbReference type="Proteomes" id="UP000001812">
    <property type="component" value="Chromosome II"/>
</dbReference>
<dbReference type="GeneID" id="93064228"/>
<gene>
    <name evidence="1" type="ORF">BURPS1710A_A1999</name>
</gene>
<name>A0A0E1VU67_BURPE</name>
<proteinExistence type="predicted"/>
<organism evidence="1">
    <name type="scientific">Burkholderia pseudomallei 1710a</name>
    <dbReference type="NCBI Taxonomy" id="320371"/>
    <lineage>
        <taxon>Bacteria</taxon>
        <taxon>Pseudomonadati</taxon>
        <taxon>Pseudomonadota</taxon>
        <taxon>Betaproteobacteria</taxon>
        <taxon>Burkholderiales</taxon>
        <taxon>Burkholderiaceae</taxon>
        <taxon>Burkholderia</taxon>
        <taxon>pseudomallei group</taxon>
    </lineage>
</organism>
<dbReference type="AlphaFoldDB" id="A0A0E1VU67"/>
<accession>A0A0E1VU67</accession>
<evidence type="ECO:0000313" key="1">
    <source>
        <dbReference type="EMBL" id="EET04408.1"/>
    </source>
</evidence>